<protein>
    <submittedName>
        <fullName evidence="2">Uncharacterized protein</fullName>
    </submittedName>
</protein>
<evidence type="ECO:0000256" key="1">
    <source>
        <dbReference type="SAM" id="SignalP"/>
    </source>
</evidence>
<accession>A0ABQ8KHM9</accession>
<evidence type="ECO:0000313" key="2">
    <source>
        <dbReference type="EMBL" id="KAH9836838.1"/>
    </source>
</evidence>
<keyword evidence="3" id="KW-1185">Reference proteome</keyword>
<organism evidence="2 3">
    <name type="scientific">Rhodofomes roseus</name>
    <dbReference type="NCBI Taxonomy" id="34475"/>
    <lineage>
        <taxon>Eukaryota</taxon>
        <taxon>Fungi</taxon>
        <taxon>Dikarya</taxon>
        <taxon>Basidiomycota</taxon>
        <taxon>Agaricomycotina</taxon>
        <taxon>Agaricomycetes</taxon>
        <taxon>Polyporales</taxon>
        <taxon>Rhodofomes</taxon>
    </lineage>
</organism>
<proteinExistence type="predicted"/>
<feature type="chain" id="PRO_5046890660" evidence="1">
    <location>
        <begin position="20"/>
        <end position="469"/>
    </location>
</feature>
<dbReference type="GeneID" id="72008199"/>
<reference evidence="2 3" key="1">
    <citation type="journal article" date="2021" name="Environ. Microbiol.">
        <title>Gene family expansions and transcriptome signatures uncover fungal adaptations to wood decay.</title>
        <authorList>
            <person name="Hage H."/>
            <person name="Miyauchi S."/>
            <person name="Viragh M."/>
            <person name="Drula E."/>
            <person name="Min B."/>
            <person name="Chaduli D."/>
            <person name="Navarro D."/>
            <person name="Favel A."/>
            <person name="Norest M."/>
            <person name="Lesage-Meessen L."/>
            <person name="Balint B."/>
            <person name="Merenyi Z."/>
            <person name="de Eugenio L."/>
            <person name="Morin E."/>
            <person name="Martinez A.T."/>
            <person name="Baldrian P."/>
            <person name="Stursova M."/>
            <person name="Martinez M.J."/>
            <person name="Novotny C."/>
            <person name="Magnuson J.K."/>
            <person name="Spatafora J.W."/>
            <person name="Maurice S."/>
            <person name="Pangilinan J."/>
            <person name="Andreopoulos W."/>
            <person name="LaButti K."/>
            <person name="Hundley H."/>
            <person name="Na H."/>
            <person name="Kuo A."/>
            <person name="Barry K."/>
            <person name="Lipzen A."/>
            <person name="Henrissat B."/>
            <person name="Riley R."/>
            <person name="Ahrendt S."/>
            <person name="Nagy L.G."/>
            <person name="Grigoriev I.V."/>
            <person name="Martin F."/>
            <person name="Rosso M.N."/>
        </authorList>
    </citation>
    <scope>NUCLEOTIDE SEQUENCE [LARGE SCALE GENOMIC DNA]</scope>
    <source>
        <strain evidence="2 3">CIRM-BRFM 1785</strain>
    </source>
</reference>
<gene>
    <name evidence="2" type="ORF">C8Q71DRAFT_858035</name>
</gene>
<keyword evidence="1" id="KW-0732">Signal</keyword>
<dbReference type="EMBL" id="JADCUA010000010">
    <property type="protein sequence ID" value="KAH9836838.1"/>
    <property type="molecule type" value="Genomic_DNA"/>
</dbReference>
<comment type="caution">
    <text evidence="2">The sequence shown here is derived from an EMBL/GenBank/DDBJ whole genome shotgun (WGS) entry which is preliminary data.</text>
</comment>
<dbReference type="Proteomes" id="UP000814176">
    <property type="component" value="Unassembled WGS sequence"/>
</dbReference>
<evidence type="ECO:0000313" key="3">
    <source>
        <dbReference type="Proteomes" id="UP000814176"/>
    </source>
</evidence>
<dbReference type="RefSeq" id="XP_047779076.1">
    <property type="nucleotide sequence ID" value="XM_047927467.1"/>
</dbReference>
<sequence>MTIYIRLLPFLVLSSLAVALNDWTKACLNGECSYDVAATSLYISGSPTAVSDLTSAAGWEILECDANSTAQDIRAVCADPTASCEHLFQGGAVGTIVRLPENCTAMPFARVAKVWDHENQTRDMRRLGRFYTPRASTNVKGISLDTNFSAIDVSQNGNVSFVIRGSDDTQDRRRTAVVEDNFTTFNHTLTSDPATITFDNQTILLDASVPAVSIDGNSVTGEVQIAVTPHVDVTVQLGVGVAGTLVPPKLTELGLVTNVNGKLDGTLQLNASGTGTFTTGSIPLFQIGIPGLDIPGILSVGPTFHINAKATATVDVGVGLDVGFEFSADNLELYFPPASTSSSGDISNGQNTAQVNLLSSPNVTSNSTLTLDLIPGISFGISAFDGVSDASVSLNLDNFVEVDLVLDSNGDSSSNSTSNGTESAVAGSVNVEGGFNVVAAADATLFGLLDDTTSVTLFSKTFELFQDNF</sequence>
<feature type="signal peptide" evidence="1">
    <location>
        <begin position="1"/>
        <end position="19"/>
    </location>
</feature>
<name>A0ABQ8KHM9_9APHY</name>